<dbReference type="SUPFAM" id="SSF54909">
    <property type="entry name" value="Dimeric alpha+beta barrel"/>
    <property type="match status" value="1"/>
</dbReference>
<evidence type="ECO:0000313" key="4">
    <source>
        <dbReference type="EMBL" id="QSE95864.1"/>
    </source>
</evidence>
<dbReference type="InterPro" id="IPR011008">
    <property type="entry name" value="Dimeric_a/b-barrel"/>
</dbReference>
<dbReference type="RefSeq" id="WP_205720377.1">
    <property type="nucleotide sequence ID" value="NZ_CP070608.1"/>
</dbReference>
<keyword evidence="2" id="KW-1133">Transmembrane helix</keyword>
<feature type="domain" description="YCII-related" evidence="3">
    <location>
        <begin position="84"/>
        <end position="182"/>
    </location>
</feature>
<protein>
    <recommendedName>
        <fullName evidence="3">YCII-related domain-containing protein</fullName>
    </recommendedName>
</protein>
<dbReference type="AlphaFoldDB" id="A0A974WDB7"/>
<evidence type="ECO:0000313" key="5">
    <source>
        <dbReference type="Proteomes" id="UP000662783"/>
    </source>
</evidence>
<dbReference type="EMBL" id="CP070608">
    <property type="protein sequence ID" value="QSE95864.1"/>
    <property type="molecule type" value="Genomic_DNA"/>
</dbReference>
<feature type="transmembrane region" description="Helical" evidence="2">
    <location>
        <begin position="52"/>
        <end position="72"/>
    </location>
</feature>
<evidence type="ECO:0000256" key="2">
    <source>
        <dbReference type="SAM" id="Phobius"/>
    </source>
</evidence>
<evidence type="ECO:0000256" key="1">
    <source>
        <dbReference type="ARBA" id="ARBA00007689"/>
    </source>
</evidence>
<name>A0A974WDB7_9BACT</name>
<comment type="similarity">
    <text evidence="1">Belongs to the YciI family.</text>
</comment>
<dbReference type="Proteomes" id="UP000662783">
    <property type="component" value="Chromosome"/>
</dbReference>
<evidence type="ECO:0000259" key="3">
    <source>
        <dbReference type="Pfam" id="PF03795"/>
    </source>
</evidence>
<gene>
    <name evidence="4" type="ORF">JR347_09550</name>
</gene>
<keyword evidence="2" id="KW-0812">Transmembrane</keyword>
<reference evidence="4" key="1">
    <citation type="submission" date="2021-02" db="EMBL/GenBank/DDBJ databases">
        <title>Fulvivirga sp. S481 isolated from sea water.</title>
        <authorList>
            <person name="Bae S.S."/>
            <person name="Baek K."/>
        </authorList>
    </citation>
    <scope>NUCLEOTIDE SEQUENCE</scope>
    <source>
        <strain evidence="4">S481</strain>
    </source>
</reference>
<accession>A0A974WDB7</accession>
<proteinExistence type="inferred from homology"/>
<dbReference type="KEGG" id="fuv:JR347_09550"/>
<sequence>MKNDNLTPKEIQALENLKAGIKTPERLKNKVTDRLIQLELIKKETKMKQIHIYWAAATITALVCGLFIGTTFQDSTTPPTDMNQYALFLYENESFAAANMSDLVEEYTNWAIKMSEKGKLSGAEKLADNGKWLGNQSTRNSNSALSGYFIILANDFDEALAIAEKHPHVGYGGGVEVRPIERLD</sequence>
<dbReference type="InterPro" id="IPR005545">
    <property type="entry name" value="YCII"/>
</dbReference>
<keyword evidence="2" id="KW-0472">Membrane</keyword>
<dbReference type="Pfam" id="PF03795">
    <property type="entry name" value="YCII"/>
    <property type="match status" value="1"/>
</dbReference>
<keyword evidence="5" id="KW-1185">Reference proteome</keyword>
<organism evidence="4 5">
    <name type="scientific">Fulvivirga lutea</name>
    <dbReference type="NCBI Taxonomy" id="2810512"/>
    <lineage>
        <taxon>Bacteria</taxon>
        <taxon>Pseudomonadati</taxon>
        <taxon>Bacteroidota</taxon>
        <taxon>Cytophagia</taxon>
        <taxon>Cytophagales</taxon>
        <taxon>Fulvivirgaceae</taxon>
        <taxon>Fulvivirga</taxon>
    </lineage>
</organism>
<dbReference type="Gene3D" id="3.30.70.1060">
    <property type="entry name" value="Dimeric alpha+beta barrel"/>
    <property type="match status" value="1"/>
</dbReference>